<dbReference type="SUPFAM" id="SSF46894">
    <property type="entry name" value="C-terminal effector domain of the bipartite response regulators"/>
    <property type="match status" value="1"/>
</dbReference>
<keyword evidence="1" id="KW-0805">Transcription regulation</keyword>
<dbReference type="PROSITE" id="PS50043">
    <property type="entry name" value="HTH_LUXR_2"/>
    <property type="match status" value="1"/>
</dbReference>
<dbReference type="Gene3D" id="3.40.50.2300">
    <property type="match status" value="1"/>
</dbReference>
<dbReference type="SUPFAM" id="SSF52172">
    <property type="entry name" value="CheY-like"/>
    <property type="match status" value="1"/>
</dbReference>
<reference evidence="6" key="1">
    <citation type="submission" date="2015-03" db="EMBL/GenBank/DDBJ databases">
        <title>Luteipulveratus halotolerans sp. nov., a novel actinobacterium (Dermacoccaceae) from Sarawak, Malaysia.</title>
        <authorList>
            <person name="Juboi H."/>
            <person name="Basik A."/>
            <person name="Shamsul S.S."/>
            <person name="Arnold P."/>
            <person name="Schmitt E.K."/>
            <person name="Sanglier J.-J."/>
            <person name="Yeo T."/>
        </authorList>
    </citation>
    <scope>NUCLEOTIDE SEQUENCE [LARGE SCALE GENOMIC DNA]</scope>
    <source>
        <strain evidence="6">C296001</strain>
    </source>
</reference>
<dbReference type="InterPro" id="IPR011006">
    <property type="entry name" value="CheY-like_superfamily"/>
</dbReference>
<comment type="caution">
    <text evidence="5">The sequence shown here is derived from an EMBL/GenBank/DDBJ whole genome shotgun (WGS) entry which is preliminary data.</text>
</comment>
<dbReference type="STRING" id="1631356.VV01_01955"/>
<gene>
    <name evidence="5" type="ORF">VV01_01955</name>
</gene>
<dbReference type="AlphaFoldDB" id="A0A0L6CF36"/>
<dbReference type="SMART" id="SM00421">
    <property type="entry name" value="HTH_LUXR"/>
    <property type="match status" value="1"/>
</dbReference>
<evidence type="ECO:0000256" key="3">
    <source>
        <dbReference type="ARBA" id="ARBA00023163"/>
    </source>
</evidence>
<evidence type="ECO:0000313" key="5">
    <source>
        <dbReference type="EMBL" id="KNX36190.1"/>
    </source>
</evidence>
<evidence type="ECO:0000313" key="6">
    <source>
        <dbReference type="Proteomes" id="UP000037397"/>
    </source>
</evidence>
<feature type="domain" description="HTH luxR-type" evidence="4">
    <location>
        <begin position="84"/>
        <end position="152"/>
    </location>
</feature>
<dbReference type="PANTHER" id="PTHR44688">
    <property type="entry name" value="DNA-BINDING TRANSCRIPTIONAL ACTIVATOR DEVR_DOSR"/>
    <property type="match status" value="1"/>
</dbReference>
<keyword evidence="6" id="KW-1185">Reference proteome</keyword>
<organism evidence="5 6">
    <name type="scientific">Luteipulveratus halotolerans</name>
    <dbReference type="NCBI Taxonomy" id="1631356"/>
    <lineage>
        <taxon>Bacteria</taxon>
        <taxon>Bacillati</taxon>
        <taxon>Actinomycetota</taxon>
        <taxon>Actinomycetes</taxon>
        <taxon>Micrococcales</taxon>
        <taxon>Dermacoccaceae</taxon>
        <taxon>Luteipulveratus</taxon>
    </lineage>
</organism>
<dbReference type="InterPro" id="IPR016032">
    <property type="entry name" value="Sig_transdc_resp-reg_C-effctor"/>
</dbReference>
<proteinExistence type="predicted"/>
<dbReference type="PANTHER" id="PTHR44688:SF16">
    <property type="entry name" value="DNA-BINDING TRANSCRIPTIONAL ACTIVATOR DEVR_DOSR"/>
    <property type="match status" value="1"/>
</dbReference>
<evidence type="ECO:0000259" key="4">
    <source>
        <dbReference type="PROSITE" id="PS50043"/>
    </source>
</evidence>
<dbReference type="EMBL" id="LAIR01000002">
    <property type="protein sequence ID" value="KNX36190.1"/>
    <property type="molecule type" value="Genomic_DNA"/>
</dbReference>
<protein>
    <recommendedName>
        <fullName evidence="4">HTH luxR-type domain-containing protein</fullName>
    </recommendedName>
</protein>
<dbReference type="Proteomes" id="UP000037397">
    <property type="component" value="Unassembled WGS sequence"/>
</dbReference>
<evidence type="ECO:0000256" key="2">
    <source>
        <dbReference type="ARBA" id="ARBA00023125"/>
    </source>
</evidence>
<keyword evidence="3" id="KW-0804">Transcription</keyword>
<dbReference type="GO" id="GO:0006355">
    <property type="term" value="P:regulation of DNA-templated transcription"/>
    <property type="evidence" value="ECO:0007669"/>
    <property type="project" value="InterPro"/>
</dbReference>
<dbReference type="InterPro" id="IPR000792">
    <property type="entry name" value="Tscrpt_reg_LuxR_C"/>
</dbReference>
<sequence length="163" mass="18033">MVDHELDDHVDVLLVDQRCEGLDELVEQSRVPVVVWGGYRHESWAAGLRERGAAAYVTLLAHPADVAIALRRAFHGLTTYPSLAGAPQEQLTQRELEVVHAYACAFPHLSREQVAGRLQISENTLRVHLGRARRKLGLGSRSSRVQLRRAVTARDLSSSKGLA</sequence>
<dbReference type="GO" id="GO:0003677">
    <property type="term" value="F:DNA binding"/>
    <property type="evidence" value="ECO:0007669"/>
    <property type="project" value="UniProtKB-KW"/>
</dbReference>
<evidence type="ECO:0000256" key="1">
    <source>
        <dbReference type="ARBA" id="ARBA00023015"/>
    </source>
</evidence>
<keyword evidence="2" id="KW-0238">DNA-binding</keyword>
<accession>A0A0L6CF36</accession>
<name>A0A0L6CF36_9MICO</name>
<dbReference type="Pfam" id="PF00196">
    <property type="entry name" value="GerE"/>
    <property type="match status" value="1"/>
</dbReference>